<evidence type="ECO:0000256" key="9">
    <source>
        <dbReference type="ARBA" id="ARBA00038901"/>
    </source>
</evidence>
<keyword evidence="3" id="KW-0479">Metal-binding</keyword>
<evidence type="ECO:0000256" key="2">
    <source>
        <dbReference type="ARBA" id="ARBA00001946"/>
    </source>
</evidence>
<dbReference type="RefSeq" id="WP_110515958.1">
    <property type="nucleotide sequence ID" value="NZ_PDOF01000001.1"/>
</dbReference>
<evidence type="ECO:0000313" key="13">
    <source>
        <dbReference type="EMBL" id="PYZ97159.1"/>
    </source>
</evidence>
<proteinExistence type="predicted"/>
<dbReference type="GO" id="GO:0046872">
    <property type="term" value="F:metal ion binding"/>
    <property type="evidence" value="ECO:0007669"/>
    <property type="project" value="UniProtKB-KW"/>
</dbReference>
<evidence type="ECO:0000256" key="7">
    <source>
        <dbReference type="ARBA" id="ARBA00023080"/>
    </source>
</evidence>
<dbReference type="EMBL" id="PDOF01000001">
    <property type="protein sequence ID" value="PYZ97159.1"/>
    <property type="molecule type" value="Genomic_DNA"/>
</dbReference>
<dbReference type="PANTHER" id="PTHR34699:SF2">
    <property type="entry name" value="NON-CANONICAL PURINE NTP PHOSPHATASE_PRRC1 DOMAIN-CONTAINING PROTEIN"/>
    <property type="match status" value="1"/>
</dbReference>
<comment type="caution">
    <text evidence="13">The sequence shown here is derived from an EMBL/GenBank/DDBJ whole genome shotgun (WGS) entry which is preliminary data.</text>
</comment>
<comment type="cofactor">
    <cofactor evidence="2">
        <name>Mg(2+)</name>
        <dbReference type="ChEBI" id="CHEBI:18420"/>
    </cofactor>
</comment>
<dbReference type="EC" id="3.6.1.73" evidence="9"/>
<keyword evidence="4" id="KW-0547">Nucleotide-binding</keyword>
<evidence type="ECO:0000313" key="14">
    <source>
        <dbReference type="Proteomes" id="UP000248066"/>
    </source>
</evidence>
<dbReference type="InterPro" id="IPR050299">
    <property type="entry name" value="YjjX_NTPase"/>
</dbReference>
<dbReference type="GO" id="GO:0009117">
    <property type="term" value="P:nucleotide metabolic process"/>
    <property type="evidence" value="ECO:0007669"/>
    <property type="project" value="UniProtKB-KW"/>
</dbReference>
<keyword evidence="6" id="KW-0460">Magnesium</keyword>
<reference evidence="13 14" key="1">
    <citation type="submission" date="2017-10" db="EMBL/GenBank/DDBJ databases">
        <title>Bacillus sp. nov., a halophilic bacterium isolated from a Yangshapao Lake.</title>
        <authorList>
            <person name="Wang H."/>
        </authorList>
    </citation>
    <scope>NUCLEOTIDE SEQUENCE [LARGE SCALE GENOMIC DNA]</scope>
    <source>
        <strain evidence="13 14">YSP-3</strain>
    </source>
</reference>
<comment type="catalytic activity">
    <reaction evidence="11">
        <text>XTP + H2O = XDP + phosphate + H(+)</text>
        <dbReference type="Rhea" id="RHEA:28406"/>
        <dbReference type="ChEBI" id="CHEBI:15377"/>
        <dbReference type="ChEBI" id="CHEBI:15378"/>
        <dbReference type="ChEBI" id="CHEBI:43474"/>
        <dbReference type="ChEBI" id="CHEBI:59884"/>
        <dbReference type="ChEBI" id="CHEBI:61314"/>
        <dbReference type="EC" id="3.6.1.73"/>
    </reaction>
</comment>
<evidence type="ECO:0000256" key="11">
    <source>
        <dbReference type="ARBA" id="ARBA00048781"/>
    </source>
</evidence>
<dbReference type="Pfam" id="PF01931">
    <property type="entry name" value="NTPase_I-T"/>
    <property type="match status" value="1"/>
</dbReference>
<dbReference type="GO" id="GO:0000166">
    <property type="term" value="F:nucleotide binding"/>
    <property type="evidence" value="ECO:0007669"/>
    <property type="project" value="UniProtKB-KW"/>
</dbReference>
<keyword evidence="7" id="KW-0546">Nucleotide metabolism</keyword>
<dbReference type="NCBIfam" id="NF002850">
    <property type="entry name" value="PRK03114.1"/>
    <property type="match status" value="1"/>
</dbReference>
<evidence type="ECO:0000256" key="5">
    <source>
        <dbReference type="ARBA" id="ARBA00022801"/>
    </source>
</evidence>
<dbReference type="AlphaFoldDB" id="A0A2W0HK23"/>
<dbReference type="SUPFAM" id="SSF52972">
    <property type="entry name" value="ITPase-like"/>
    <property type="match status" value="1"/>
</dbReference>
<gene>
    <name evidence="13" type="primary">yjjX</name>
    <name evidence="13" type="ORF">CR205_00725</name>
</gene>
<dbReference type="Proteomes" id="UP000248066">
    <property type="component" value="Unassembled WGS sequence"/>
</dbReference>
<dbReference type="InterPro" id="IPR029001">
    <property type="entry name" value="ITPase-like_fam"/>
</dbReference>
<evidence type="ECO:0000256" key="6">
    <source>
        <dbReference type="ARBA" id="ARBA00022842"/>
    </source>
</evidence>
<feature type="domain" description="Non-canonical purine NTP phosphatase/PRRC1" evidence="12">
    <location>
        <begin position="6"/>
        <end position="160"/>
    </location>
</feature>
<dbReference type="InterPro" id="IPR026533">
    <property type="entry name" value="NTPase/PRRC1"/>
</dbReference>
<keyword evidence="14" id="KW-1185">Reference proteome</keyword>
<comment type="catalytic activity">
    <reaction evidence="10">
        <text>ITP + H2O = IDP + phosphate + H(+)</text>
        <dbReference type="Rhea" id="RHEA:28330"/>
        <dbReference type="ChEBI" id="CHEBI:15377"/>
        <dbReference type="ChEBI" id="CHEBI:15378"/>
        <dbReference type="ChEBI" id="CHEBI:43474"/>
        <dbReference type="ChEBI" id="CHEBI:58280"/>
        <dbReference type="ChEBI" id="CHEBI:61402"/>
        <dbReference type="EC" id="3.6.1.73"/>
    </reaction>
</comment>
<protein>
    <recommendedName>
        <fullName evidence="9">inosine/xanthosine triphosphatase</fullName>
        <ecNumber evidence="9">3.6.1.73</ecNumber>
    </recommendedName>
</protein>
<evidence type="ECO:0000256" key="4">
    <source>
        <dbReference type="ARBA" id="ARBA00022741"/>
    </source>
</evidence>
<dbReference type="GO" id="GO:0103023">
    <property type="term" value="F:ITPase activity"/>
    <property type="evidence" value="ECO:0007669"/>
    <property type="project" value="UniProtKB-EC"/>
</dbReference>
<keyword evidence="5" id="KW-0378">Hydrolase</keyword>
<evidence type="ECO:0000256" key="3">
    <source>
        <dbReference type="ARBA" id="ARBA00022723"/>
    </source>
</evidence>
<organism evidence="13 14">
    <name type="scientific">Alteribacter lacisalsi</name>
    <dbReference type="NCBI Taxonomy" id="2045244"/>
    <lineage>
        <taxon>Bacteria</taxon>
        <taxon>Bacillati</taxon>
        <taxon>Bacillota</taxon>
        <taxon>Bacilli</taxon>
        <taxon>Bacillales</taxon>
        <taxon>Bacillaceae</taxon>
        <taxon>Alteribacter</taxon>
    </lineage>
</organism>
<evidence type="ECO:0000256" key="1">
    <source>
        <dbReference type="ARBA" id="ARBA00001936"/>
    </source>
</evidence>
<dbReference type="Gene3D" id="3.90.950.10">
    <property type="match status" value="1"/>
</dbReference>
<evidence type="ECO:0000256" key="8">
    <source>
        <dbReference type="ARBA" id="ARBA00023211"/>
    </source>
</evidence>
<evidence type="ECO:0000259" key="12">
    <source>
        <dbReference type="Pfam" id="PF01931"/>
    </source>
</evidence>
<sequence>MDIYIASENPAKVAAVKQLFRPEDHYNVIAKPVSSGVSAQPGSEEETLKGAVNRAHTLVHQFGAPVGIGLEGGITELGGVMYLCNWGALAVESGAFFTAGGARIPLPDEVSVLIKKGEELGDVIDQYASRSGVRYREGTVGVLTGGAVTRDDMFAHVVKLLFGQWKRNL</sequence>
<name>A0A2W0HK23_9BACI</name>
<comment type="cofactor">
    <cofactor evidence="1">
        <name>Mn(2+)</name>
        <dbReference type="ChEBI" id="CHEBI:29035"/>
    </cofactor>
</comment>
<dbReference type="PANTHER" id="PTHR34699">
    <property type="match status" value="1"/>
</dbReference>
<accession>A0A2W0HK23</accession>
<keyword evidence="8" id="KW-0464">Manganese</keyword>
<evidence type="ECO:0000256" key="10">
    <source>
        <dbReference type="ARBA" id="ARBA00048174"/>
    </source>
</evidence>
<dbReference type="OrthoDB" id="164951at2"/>